<evidence type="ECO:0000259" key="9">
    <source>
        <dbReference type="Pfam" id="PF09830"/>
    </source>
</evidence>
<dbReference type="OrthoDB" id="5579088at2759"/>
<dbReference type="GO" id="GO:0005524">
    <property type="term" value="F:ATP binding"/>
    <property type="evidence" value="ECO:0007669"/>
    <property type="project" value="InterPro"/>
</dbReference>
<keyword evidence="5 6" id="KW-0472">Membrane</keyword>
<dbReference type="InterPro" id="IPR045759">
    <property type="entry name" value="Ap4A_phos1/2_N"/>
</dbReference>
<dbReference type="InterPro" id="IPR009163">
    <property type="entry name" value="Ap4A_phos1/2"/>
</dbReference>
<comment type="subcellular location">
    <subcellularLocation>
        <location evidence="1 6">Endoplasmic reticulum membrane</location>
        <topology evidence="1 6">Multi-pass membrane protein</topology>
    </subcellularLocation>
</comment>
<dbReference type="InterPro" id="IPR019200">
    <property type="entry name" value="ATP_adenylylTrfase_C"/>
</dbReference>
<dbReference type="Proteomes" id="UP000024376">
    <property type="component" value="Unassembled WGS sequence"/>
</dbReference>
<dbReference type="AlphaFoldDB" id="A0A024S7N9"/>
<organism evidence="11 12">
    <name type="scientific">Hypocrea jecorina (strain ATCC 56765 / BCRC 32924 / NRRL 11460 / Rut C-30)</name>
    <name type="common">Trichoderma reesei</name>
    <dbReference type="NCBI Taxonomy" id="1344414"/>
    <lineage>
        <taxon>Eukaryota</taxon>
        <taxon>Fungi</taxon>
        <taxon>Dikarya</taxon>
        <taxon>Ascomycota</taxon>
        <taxon>Pezizomycotina</taxon>
        <taxon>Sordariomycetes</taxon>
        <taxon>Hypocreomycetidae</taxon>
        <taxon>Hypocreales</taxon>
        <taxon>Hypocreaceae</taxon>
        <taxon>Trichoderma</taxon>
    </lineage>
</organism>
<dbReference type="HAMAP" id="MF_03231">
    <property type="entry name" value="SCS3"/>
    <property type="match status" value="1"/>
</dbReference>
<keyword evidence="6" id="KW-0444">Lipid biosynthesis</keyword>
<evidence type="ECO:0000256" key="6">
    <source>
        <dbReference type="HAMAP-Rule" id="MF_03231"/>
    </source>
</evidence>
<dbReference type="KEGG" id="trr:M419DRAFT_130383"/>
<comment type="catalytic activity">
    <reaction evidence="6">
        <text>an acyl-CoA + H2O = an acyl-4'-phosphopantetheine + adenosine 3',5'-bisphosphate + 2 H(+)</text>
        <dbReference type="Rhea" id="RHEA:50044"/>
        <dbReference type="ChEBI" id="CHEBI:15377"/>
        <dbReference type="ChEBI" id="CHEBI:15378"/>
        <dbReference type="ChEBI" id="CHEBI:58342"/>
        <dbReference type="ChEBI" id="CHEBI:58343"/>
        <dbReference type="ChEBI" id="CHEBI:132023"/>
    </reaction>
</comment>
<dbReference type="GO" id="GO:0140042">
    <property type="term" value="P:lipid droplet formation"/>
    <property type="evidence" value="ECO:0007669"/>
    <property type="project" value="UniProtKB-UniRule"/>
</dbReference>
<protein>
    <recommendedName>
        <fullName evidence="6">Acyl-coenzyme A diphosphatase SCS3</fullName>
        <ecNumber evidence="6">3.6.1.-</ecNumber>
    </recommendedName>
    <alternativeName>
        <fullName evidence="6">FIT family protein SCS3</fullName>
    </alternativeName>
</protein>
<dbReference type="HOGENOM" id="CLU_395872_0_0_1"/>
<evidence type="ECO:0000256" key="8">
    <source>
        <dbReference type="SAM" id="Phobius"/>
    </source>
</evidence>
<evidence type="ECO:0000256" key="5">
    <source>
        <dbReference type="ARBA" id="ARBA00023136"/>
    </source>
</evidence>
<dbReference type="GO" id="GO:0009117">
    <property type="term" value="P:nucleotide metabolic process"/>
    <property type="evidence" value="ECO:0007669"/>
    <property type="project" value="InterPro"/>
</dbReference>
<proteinExistence type="inferred from homology"/>
<keyword evidence="3 6" id="KW-0256">Endoplasmic reticulum</keyword>
<feature type="transmembrane region" description="Helical" evidence="8">
    <location>
        <begin position="195"/>
        <end position="214"/>
    </location>
</feature>
<keyword evidence="6" id="KW-0378">Hydrolase</keyword>
<dbReference type="InterPro" id="IPR036265">
    <property type="entry name" value="HIT-like_sf"/>
</dbReference>
<dbReference type="EC" id="3.6.1.-" evidence="6"/>
<keyword evidence="6" id="KW-0443">Lipid metabolism</keyword>
<evidence type="ECO:0000313" key="12">
    <source>
        <dbReference type="Proteomes" id="UP000024376"/>
    </source>
</evidence>
<evidence type="ECO:0000313" key="11">
    <source>
        <dbReference type="EMBL" id="ETS01344.1"/>
    </source>
</evidence>
<feature type="transmembrane region" description="Helical" evidence="8">
    <location>
        <begin position="27"/>
        <end position="45"/>
    </location>
</feature>
<feature type="active site" evidence="6">
    <location>
        <position position="194"/>
    </location>
</feature>
<dbReference type="InterPro" id="IPR046400">
    <property type="entry name" value="SCS3"/>
</dbReference>
<dbReference type="GO" id="GO:0005789">
    <property type="term" value="C:endoplasmic reticulum membrane"/>
    <property type="evidence" value="ECO:0007669"/>
    <property type="project" value="UniProtKB-SubCell"/>
</dbReference>
<gene>
    <name evidence="6" type="primary">SCS3</name>
    <name evidence="6" type="synonym">FIT2B</name>
    <name evidence="11" type="ORF">M419DRAFT_130383</name>
</gene>
<evidence type="ECO:0000259" key="10">
    <source>
        <dbReference type="Pfam" id="PF19327"/>
    </source>
</evidence>
<dbReference type="EMBL" id="KI911148">
    <property type="protein sequence ID" value="ETS01344.1"/>
    <property type="molecule type" value="Genomic_DNA"/>
</dbReference>
<dbReference type="InterPro" id="IPR019388">
    <property type="entry name" value="FIT"/>
</dbReference>
<accession>A0A024S7N9</accession>
<sequence length="621" mass="68131">MAASTTPEQTQPVKRNPPYLPTPLERIALGIFPAILVFGTIFSIVSPDVRASAYDHVSQSHHQDPSVVPGYFARKNNIFNVVFVKRGWGWITFAFVFSLLMQPTGKAPPAVVLARRIRAGIRWLAVTGWWFFVTQWFFGPPIIDRSFRWTGGKCELAEREVSVEGGGSVKEMLTAVACKAAGGKWKGGHDISGHVFLLVLGAVFLMQEVGWPALRFSGWVAEERSIVMPDGAVKSASVESETAVGYGAGEPAFNIGGKTAIGFIALSLWMLLMTAIYFHTWFEKFTGLFTAIIAMYTVYYVPRFFQLRFSPALANKPKGPPPDPAHPRKPFDPFANPPASLFITDLGHQHYLVLNKFAVVPEHFILATKEFKLQTHLLEESDLQATLACIDAYEQAKQQQQQTAPNGEPVDASCLTDTRGGKAAQEDGLFAFFNGGDHSGASQPHRHIQLLPISRMRDGLETSSSWEVLAQQADSLDKTPFVAFSEPISIDTSSENLHAAYLRLYRKACQAVAQHTHAGSTAPTDDEVPSTGEAKISYNMAMTKDRLVICPRLSDGCEIRDAETSSPIGFLALNGTVLAGTALVKSEAEWEALKKSPDQLLDVLKSIGVPREEYQGESNKL</sequence>
<evidence type="ECO:0000256" key="1">
    <source>
        <dbReference type="ARBA" id="ARBA00004477"/>
    </source>
</evidence>
<feature type="domain" description="Ap4A phosphorylase 1/2 N-terminal" evidence="10">
    <location>
        <begin position="306"/>
        <end position="393"/>
    </location>
</feature>
<feature type="transmembrane region" description="Helical" evidence="8">
    <location>
        <begin position="260"/>
        <end position="278"/>
    </location>
</feature>
<dbReference type="SUPFAM" id="SSF54197">
    <property type="entry name" value="HIT-like"/>
    <property type="match status" value="1"/>
</dbReference>
<keyword evidence="6" id="KW-1208">Phospholipid metabolism</keyword>
<comment type="catalytic activity">
    <reaction evidence="6">
        <text>(9Z)-octadecenoyl-CoA + H2O = S-(9Z-octadecenoyl)-4'-phosphopantetheine + adenosine 3',5'-bisphosphate + 2 H(+)</text>
        <dbReference type="Rhea" id="RHEA:65564"/>
        <dbReference type="ChEBI" id="CHEBI:15377"/>
        <dbReference type="ChEBI" id="CHEBI:15378"/>
        <dbReference type="ChEBI" id="CHEBI:57387"/>
        <dbReference type="ChEBI" id="CHEBI:58343"/>
        <dbReference type="ChEBI" id="CHEBI:156553"/>
    </reaction>
</comment>
<keyword evidence="4 6" id="KW-1133">Transmembrane helix</keyword>
<dbReference type="GO" id="GO:0008654">
    <property type="term" value="P:phospholipid biosynthetic process"/>
    <property type="evidence" value="ECO:0007669"/>
    <property type="project" value="UniProtKB-KW"/>
</dbReference>
<comment type="similarity">
    <text evidence="6">Belongs to the FIT family. Fungal FIT2B/SCS3 subfamily.</text>
</comment>
<feature type="domain" description="Ap4A phosphorylase 1/2 N-terminal" evidence="10">
    <location>
        <begin position="425"/>
        <end position="457"/>
    </location>
</feature>
<comment type="catalytic activity">
    <reaction evidence="6">
        <text>(5Z,8Z,11Z,14Z)-eicosatetraenoyl-CoA + H2O = S-(5Z,8Z,11Z,14Z-eicosatetraenoyl)-4'-phosphopantetheine + adenosine 3',5'-bisphosphate + 2 H(+)</text>
        <dbReference type="Rhea" id="RHEA:65568"/>
        <dbReference type="ChEBI" id="CHEBI:15377"/>
        <dbReference type="ChEBI" id="CHEBI:15378"/>
        <dbReference type="ChEBI" id="CHEBI:57368"/>
        <dbReference type="ChEBI" id="CHEBI:58343"/>
        <dbReference type="ChEBI" id="CHEBI:156554"/>
    </reaction>
</comment>
<feature type="active site" evidence="6">
    <location>
        <position position="279"/>
    </location>
</feature>
<evidence type="ECO:0000256" key="4">
    <source>
        <dbReference type="ARBA" id="ARBA00022989"/>
    </source>
</evidence>
<dbReference type="Pfam" id="PF19327">
    <property type="entry name" value="Ap4A_phos_N"/>
    <property type="match status" value="2"/>
</dbReference>
<evidence type="ECO:0000256" key="3">
    <source>
        <dbReference type="ARBA" id="ARBA00022824"/>
    </source>
</evidence>
<dbReference type="PANTHER" id="PTHR38420:SF3">
    <property type="entry name" value="5',5'''-P-1,P-4-TETRAPHOSPHATE PHOSPHORYLASE 2"/>
    <property type="match status" value="1"/>
</dbReference>
<dbReference type="Gene3D" id="3.30.428.70">
    <property type="match status" value="1"/>
</dbReference>
<evidence type="ECO:0000256" key="2">
    <source>
        <dbReference type="ARBA" id="ARBA00022692"/>
    </source>
</evidence>
<dbReference type="Pfam" id="PF10261">
    <property type="entry name" value="FIT"/>
    <property type="match status" value="1"/>
</dbReference>
<comment type="catalytic activity">
    <reaction evidence="6">
        <text>hexadecanoyl-CoA + H2O = S-hexadecanoyl-4'-phosphopantetheine + adenosine 3',5'-bisphosphate + 2 H(+)</text>
        <dbReference type="Rhea" id="RHEA:50032"/>
        <dbReference type="ChEBI" id="CHEBI:15377"/>
        <dbReference type="ChEBI" id="CHEBI:15378"/>
        <dbReference type="ChEBI" id="CHEBI:57379"/>
        <dbReference type="ChEBI" id="CHEBI:58343"/>
        <dbReference type="ChEBI" id="CHEBI:132018"/>
    </reaction>
</comment>
<dbReference type="InterPro" id="IPR043171">
    <property type="entry name" value="Ap4A_phos1/2-like"/>
</dbReference>
<keyword evidence="6" id="KW-0594">Phospholipid biosynthesis</keyword>
<dbReference type="GO" id="GO:0010945">
    <property type="term" value="F:coenzyme A diphosphatase activity"/>
    <property type="evidence" value="ECO:0007669"/>
    <property type="project" value="InterPro"/>
</dbReference>
<feature type="transmembrane region" description="Helical" evidence="8">
    <location>
        <begin position="285"/>
        <end position="302"/>
    </location>
</feature>
<dbReference type="GO" id="GO:0003877">
    <property type="term" value="F:ATP:ADP adenylyltransferase activity"/>
    <property type="evidence" value="ECO:0007669"/>
    <property type="project" value="InterPro"/>
</dbReference>
<feature type="transmembrane region" description="Helical" evidence="8">
    <location>
        <begin position="121"/>
        <end position="138"/>
    </location>
</feature>
<dbReference type="Pfam" id="PF09830">
    <property type="entry name" value="ATP_transf"/>
    <property type="match status" value="1"/>
</dbReference>
<reference evidence="12" key="1">
    <citation type="journal article" date="2013" name="Ind. Biotechnol.">
        <title>Comparative genomics analysis of Trichoderma reesei strains.</title>
        <authorList>
            <person name="Koike H."/>
            <person name="Aerts A."/>
            <person name="LaButti K."/>
            <person name="Grigoriev I.V."/>
            <person name="Baker S.E."/>
        </authorList>
    </citation>
    <scope>NUCLEOTIDE SEQUENCE [LARGE SCALE GENOMIC DNA]</scope>
    <source>
        <strain evidence="12">ATCC 56765 / BCRC 32924 / NRRL 11460 / Rut C-30</strain>
    </source>
</reference>
<name>A0A024S7N9_HYPJR</name>
<evidence type="ECO:0000256" key="7">
    <source>
        <dbReference type="SAM" id="MobiDB-lite"/>
    </source>
</evidence>
<comment type="function">
    <text evidence="6">Fatty acyl-coenzyme A (CoA) diphosphatase that hydrolyzes fatty acyl-CoA to yield acyl-4'-phosphopantetheine and adenosine 3',5'-bisphosphate. Preferentially hydrolyzes unsaturated long-chain acyl-CoA substrates in the endoplasmic reticulum (ER) lumen. This catalytic activity is required for maintaining ER structure and for lipid droplets (LDs) biogenesis, which are lipid storage organelles involved in maintaining lipid and energy homeostasis. May directly bind to diacylglycerol (DAGs) and triacylglycerol, which is also important for LD biogenesis. May support directional budding of nacent LDs from the ER into the cytosol by reducing DAG levels at sites of LD formation. May play a role in the regulation of cell morphology and cytoskeletal organization. Involved in phospholipid biosynthesis.</text>
</comment>
<feature type="region of interest" description="Disordered" evidence="7">
    <location>
        <begin position="399"/>
        <end position="418"/>
    </location>
</feature>
<keyword evidence="2 6" id="KW-0812">Transmembrane</keyword>
<feature type="transmembrane region" description="Helical" evidence="8">
    <location>
        <begin position="83"/>
        <end position="101"/>
    </location>
</feature>
<feature type="domain" description="ATP adenylyltransferase C-terminal" evidence="9">
    <location>
        <begin position="478"/>
        <end position="610"/>
    </location>
</feature>
<dbReference type="PANTHER" id="PTHR38420">
    <property type="entry name" value="AP-4-A PHOSPHORYLASE II"/>
    <property type="match status" value="1"/>
</dbReference>